<feature type="transmembrane region" description="Helical" evidence="1">
    <location>
        <begin position="12"/>
        <end position="35"/>
    </location>
</feature>
<gene>
    <name evidence="2" type="ORF">SAMN05421736_11964</name>
</gene>
<keyword evidence="1" id="KW-1133">Transmembrane helix</keyword>
<organism evidence="2 3">
    <name type="scientific">Evansella caseinilytica</name>
    <dbReference type="NCBI Taxonomy" id="1503961"/>
    <lineage>
        <taxon>Bacteria</taxon>
        <taxon>Bacillati</taxon>
        <taxon>Bacillota</taxon>
        <taxon>Bacilli</taxon>
        <taxon>Bacillales</taxon>
        <taxon>Bacillaceae</taxon>
        <taxon>Evansella</taxon>
    </lineage>
</organism>
<keyword evidence="3" id="KW-1185">Reference proteome</keyword>
<feature type="transmembrane region" description="Helical" evidence="1">
    <location>
        <begin position="75"/>
        <end position="92"/>
    </location>
</feature>
<dbReference type="AlphaFoldDB" id="A0A1H3U8R7"/>
<keyword evidence="1" id="KW-0812">Transmembrane</keyword>
<evidence type="ECO:0000313" key="3">
    <source>
        <dbReference type="Proteomes" id="UP000198935"/>
    </source>
</evidence>
<evidence type="ECO:0008006" key="4">
    <source>
        <dbReference type="Google" id="ProtNLM"/>
    </source>
</evidence>
<dbReference type="EMBL" id="FNPI01000019">
    <property type="protein sequence ID" value="SDZ58788.1"/>
    <property type="molecule type" value="Genomic_DNA"/>
</dbReference>
<accession>A0A1H3U8R7</accession>
<proteinExistence type="predicted"/>
<dbReference type="InterPro" id="IPR020390">
    <property type="entry name" value="Uncharacterised_YqhV"/>
</dbReference>
<reference evidence="3" key="1">
    <citation type="submission" date="2016-10" db="EMBL/GenBank/DDBJ databases">
        <authorList>
            <person name="Varghese N."/>
            <person name="Submissions S."/>
        </authorList>
    </citation>
    <scope>NUCLEOTIDE SEQUENCE [LARGE SCALE GENOMIC DNA]</scope>
    <source>
        <strain evidence="3">SP</strain>
    </source>
</reference>
<dbReference type="Proteomes" id="UP000198935">
    <property type="component" value="Unassembled WGS sequence"/>
</dbReference>
<name>A0A1H3U8R7_9BACI</name>
<keyword evidence="1" id="KW-0472">Membrane</keyword>
<evidence type="ECO:0000313" key="2">
    <source>
        <dbReference type="EMBL" id="SDZ58788.1"/>
    </source>
</evidence>
<dbReference type="Pfam" id="PF10942">
    <property type="entry name" value="DUF2619"/>
    <property type="match status" value="1"/>
</dbReference>
<dbReference type="OrthoDB" id="1726013at2"/>
<sequence>MLKNWFATLETALIAMVVLRLLSGTFEVTAALLMLKFNSVEKALAINALLAIAGPIILIITMTIGLIGIADKISFGKILIVALGILLILIGIKK</sequence>
<dbReference type="STRING" id="1503961.SAMN05421736_11964"/>
<evidence type="ECO:0000256" key="1">
    <source>
        <dbReference type="SAM" id="Phobius"/>
    </source>
</evidence>
<protein>
    <recommendedName>
        <fullName evidence="4">DUF2619 domain-containing protein</fullName>
    </recommendedName>
</protein>
<feature type="transmembrane region" description="Helical" evidence="1">
    <location>
        <begin position="47"/>
        <end position="69"/>
    </location>
</feature>